<dbReference type="Gene3D" id="3.40.50.720">
    <property type="entry name" value="NAD(P)-binding Rossmann-like Domain"/>
    <property type="match status" value="1"/>
</dbReference>
<dbReference type="CDD" id="cd05266">
    <property type="entry name" value="SDR_a4"/>
    <property type="match status" value="1"/>
</dbReference>
<gene>
    <name evidence="2" type="ORF">FJM65_14830</name>
</gene>
<keyword evidence="3" id="KW-1185">Reference proteome</keyword>
<dbReference type="PANTHER" id="PTHR48079:SF6">
    <property type="entry name" value="NAD(P)-BINDING DOMAIN-CONTAINING PROTEIN-RELATED"/>
    <property type="match status" value="1"/>
</dbReference>
<reference evidence="2 3" key="1">
    <citation type="submission" date="2019-06" db="EMBL/GenBank/DDBJ databases">
        <title>A novel bacterium of genus Pontibacter, isolated from marine sediment.</title>
        <authorList>
            <person name="Huang H."/>
            <person name="Mo K."/>
            <person name="Hu Y."/>
        </authorList>
    </citation>
    <scope>NUCLEOTIDE SEQUENCE [LARGE SCALE GENOMIC DNA]</scope>
    <source>
        <strain evidence="2 3">HB172049</strain>
    </source>
</reference>
<dbReference type="InterPro" id="IPR051783">
    <property type="entry name" value="NAD(P)-dependent_oxidoreduct"/>
</dbReference>
<dbReference type="RefSeq" id="WP_140622324.1">
    <property type="nucleotide sequence ID" value="NZ_VFRQ01000007.1"/>
</dbReference>
<name>A0A501W284_9BACT</name>
<dbReference type="InterPro" id="IPR036291">
    <property type="entry name" value="NAD(P)-bd_dom_sf"/>
</dbReference>
<dbReference type="SUPFAM" id="SSF51735">
    <property type="entry name" value="NAD(P)-binding Rossmann-fold domains"/>
    <property type="match status" value="1"/>
</dbReference>
<proteinExistence type="predicted"/>
<accession>A0A501W284</accession>
<dbReference type="Proteomes" id="UP000316727">
    <property type="component" value="Unassembled WGS sequence"/>
</dbReference>
<dbReference type="OrthoDB" id="751203at2"/>
<dbReference type="GO" id="GO:0004029">
    <property type="term" value="F:aldehyde dehydrogenase (NAD+) activity"/>
    <property type="evidence" value="ECO:0007669"/>
    <property type="project" value="TreeGrafter"/>
</dbReference>
<dbReference type="EMBL" id="VFRQ01000007">
    <property type="protein sequence ID" value="TPE43378.1"/>
    <property type="molecule type" value="Genomic_DNA"/>
</dbReference>
<protein>
    <submittedName>
        <fullName evidence="2">SDR family oxidoreductase</fullName>
    </submittedName>
</protein>
<dbReference type="AlphaFoldDB" id="A0A501W284"/>
<evidence type="ECO:0000259" key="1">
    <source>
        <dbReference type="Pfam" id="PF01370"/>
    </source>
</evidence>
<dbReference type="PANTHER" id="PTHR48079">
    <property type="entry name" value="PROTEIN YEEZ"/>
    <property type="match status" value="1"/>
</dbReference>
<evidence type="ECO:0000313" key="2">
    <source>
        <dbReference type="EMBL" id="TPE43378.1"/>
    </source>
</evidence>
<sequence length="276" mass="31078">MEDVRTVSIMGCGWLGFPLAERLLQQGYNVKGSTTSPEKVEVLLEKNIQPYLLNLSEEMLDKDALLDFLDTDVLVLNIPPRLRSDGGEVYLQQMRLLLQYMLGSEVNRLLFVSSTSVYQDLNRVVTEEDISYTEEAAPNNMLLQAEKLFQEREEWMTTVVRFGGLVGGSRHPGRFLAGKSNVPNGDAPVNIIHLEDCLAILMRILEENRWGKVYNACADGHPLRHAFYAAAAQDLALPAPQFSDMDATSFKLISSQKLKEELSYTFLHPDPMAFFS</sequence>
<organism evidence="2 3">
    <name type="scientific">Pontibacter mangrovi</name>
    <dbReference type="NCBI Taxonomy" id="2589816"/>
    <lineage>
        <taxon>Bacteria</taxon>
        <taxon>Pseudomonadati</taxon>
        <taxon>Bacteroidota</taxon>
        <taxon>Cytophagia</taxon>
        <taxon>Cytophagales</taxon>
        <taxon>Hymenobacteraceae</taxon>
        <taxon>Pontibacter</taxon>
    </lineage>
</organism>
<evidence type="ECO:0000313" key="3">
    <source>
        <dbReference type="Proteomes" id="UP000316727"/>
    </source>
</evidence>
<dbReference type="GO" id="GO:0005737">
    <property type="term" value="C:cytoplasm"/>
    <property type="evidence" value="ECO:0007669"/>
    <property type="project" value="TreeGrafter"/>
</dbReference>
<dbReference type="InterPro" id="IPR001509">
    <property type="entry name" value="Epimerase_deHydtase"/>
</dbReference>
<feature type="domain" description="NAD-dependent epimerase/dehydratase" evidence="1">
    <location>
        <begin position="12"/>
        <end position="140"/>
    </location>
</feature>
<comment type="caution">
    <text evidence="2">The sequence shown here is derived from an EMBL/GenBank/DDBJ whole genome shotgun (WGS) entry which is preliminary data.</text>
</comment>
<dbReference type="Pfam" id="PF01370">
    <property type="entry name" value="Epimerase"/>
    <property type="match status" value="1"/>
</dbReference>